<dbReference type="InterPro" id="IPR053980">
    <property type="entry name" value="ISP_coupler"/>
</dbReference>
<dbReference type="InterPro" id="IPR039442">
    <property type="entry name" value="Mrr-like_dom"/>
</dbReference>
<dbReference type="CDD" id="cd18785">
    <property type="entry name" value="SF2_C"/>
    <property type="match status" value="1"/>
</dbReference>
<feature type="domain" description="Helicase ATP-binding" evidence="2">
    <location>
        <begin position="150"/>
        <end position="345"/>
    </location>
</feature>
<dbReference type="Pfam" id="PF18135">
    <property type="entry name" value="Type_ISP_C"/>
    <property type="match status" value="1"/>
</dbReference>
<dbReference type="InterPro" id="IPR011335">
    <property type="entry name" value="Restrct_endonuc-II-like"/>
</dbReference>
<dbReference type="GO" id="GO:0005829">
    <property type="term" value="C:cytosol"/>
    <property type="evidence" value="ECO:0007669"/>
    <property type="project" value="TreeGrafter"/>
</dbReference>
<dbReference type="InterPro" id="IPR050742">
    <property type="entry name" value="Helicase_Restrict-Modif_Enz"/>
</dbReference>
<evidence type="ECO:0000256" key="1">
    <source>
        <dbReference type="SAM" id="MobiDB-lite"/>
    </source>
</evidence>
<dbReference type="InterPro" id="IPR041635">
    <property type="entry name" value="Type_ISP_LLaBIII_C"/>
</dbReference>
<proteinExistence type="predicted"/>
<reference evidence="4 5" key="1">
    <citation type="submission" date="2020-07" db="EMBL/GenBank/DDBJ databases">
        <authorList>
            <person name="Feng H."/>
        </authorList>
    </citation>
    <scope>NUCLEOTIDE SEQUENCE [LARGE SCALE GENOMIC DNA]</scope>
    <source>
        <strain evidence="5">s-11</strain>
    </source>
</reference>
<dbReference type="Pfam" id="PF22240">
    <property type="entry name" value="ISP_coupler"/>
    <property type="match status" value="1"/>
</dbReference>
<dbReference type="Proteomes" id="UP000530514">
    <property type="component" value="Unassembled WGS sequence"/>
</dbReference>
<accession>A0A7W1X9X7</accession>
<dbReference type="Pfam" id="PF04851">
    <property type="entry name" value="ResIII"/>
    <property type="match status" value="1"/>
</dbReference>
<dbReference type="SUPFAM" id="SSF52980">
    <property type="entry name" value="Restriction endonuclease-like"/>
    <property type="match status" value="1"/>
</dbReference>
<dbReference type="PROSITE" id="PS51194">
    <property type="entry name" value="HELICASE_CTER"/>
    <property type="match status" value="1"/>
</dbReference>
<dbReference type="GO" id="GO:0009007">
    <property type="term" value="F:site-specific DNA-methyltransferase (adenine-specific) activity"/>
    <property type="evidence" value="ECO:0007669"/>
    <property type="project" value="UniProtKB-EC"/>
</dbReference>
<sequence length="1566" mass="179484">MVSFLQTDPQYKQLFSNVWRWMDWPSRDGRVDTGIDLVAKEVGSGDIWAIQCKFYEHGHKIQKSDLDSFFTESGKHPFRKRMIIATAPMSKHAEDACQNQQIPVTILDMEALEKSSIDWSRFSWNSPQNLQPRKKKKLRPHQEAAIANVVAGFQTYDRGKLIMACGTGKTFTSLKLTERLVPSGGLVLFLVPSIALLSQTLREWTAEAEIPLRSFAVCSDKKVGKKEGEDLRVSDLAYPATTNAKHLVDEIKKGLGDSLTIIFSTYQSIDVVSEAQKAGLPAFDLVICDESHRTTGVVRGNEASYFTKVHEERFLHAKKRLYMTATPRIYADASKSKAKEANVELYSMDDESIYGPEFHRLNFSKAVELGILSDYKVIILAVDEQHVLDHLGNKIHANEENITLDDAAKIVGCWNALSKRFMENESDQAADLMPMRRAVAFSNSIKNSKRVTELFARTIEDYCASLSNEVENLLVCEVNHVDGTHNIVERNSKLQWLRENTDENTCRILSNARCLTEGVDVPTLDAVIFLNPRESQVDVVQAVGRVMRKAPGKQYGYVILPIVVSTNDSPEEALNKNQNYRVVWEVLNALRAHDDRFNDLVNKLELNKRKPDKIQVIGVGGDSEEEENEGEHRESQQQFEQLSLDFKEIKEWREAIYAKIVQKCGERRYWETWAKDVAKIAERHKTHIHAILESSDPKAREAQKAFTDFLKGLQNNINEIIGQDEAIEMLAQHLVTKPVFDALFENYAFSSHNPVSQAMQKVLDVLEDHALWKETESLEDFYKSVRRRASGIDNAEGKQKIIIELYDKFFRTAFPKMAERLGIVYTPTEVVDFILKSADDVLQEEFGIRLSDEGVHILDPFTGTGTFIVRLLQSGLIRPEDLVRKYREELHANEIVLLAYYIAAINIEEAYHRLSGQDYEPFPGIVLTDTFQLREKKDSMMETLFPENNERIARQKRQEIRVIVGNPPYSAGQDSENDNNQNLKYPYLDQRIAETYANASKAVLKKGLYDSYIRAIRWASDRIGDQGVIAFVTNASFIDSNTADGLRKCLAEEFTTIYCFNLRGNQRTSGEQSRKEGGKIFGSGSRAPIAITVLVKNPTKKDSCVIYYNDIGDYLSREQKLDIIRQSGSIKGISWKVIKPNDAHDWINQRSEDFSKLIAMGEKKKTINKTLFKIYSQGVITSRDSWTYNFSLSRLKNNMKGMIEFYNRQVVEFKALGKLNPTMDDVNDFIDTDPNKISWSRALKQDLCRHKRHPYEESNIVTGIYRPFCKQWFYFSRAFNEMVYQIPKLFPYPTAKNRMICVTGTGSSKPFSAFIVDSIPSFDFHEKGQCYPLYYYELQEEEKLGGLFEGLELESQDHYIRHDAITDWALKEFRQHYGDTVSKEDIFYYVYGVLHSSEYQERFGADLKKMLPRIPFVSSAEDFWRFSNAGKELAHWHLNYETIEPWPLNETLKGNPQADDFYRVEKIRFAKGKNGKPDKTTIIYNSNITLSCIPLEAYDYVVNGKSAIEWIMDRYQVKTDKKSGIVNDPNQWSDDPRYIIDLVKRVVRVSMETARIVKGLPGLDLA</sequence>
<dbReference type="InterPro" id="IPR027417">
    <property type="entry name" value="P-loop_NTPase"/>
</dbReference>
<dbReference type="SMART" id="SM00487">
    <property type="entry name" value="DEXDc"/>
    <property type="match status" value="1"/>
</dbReference>
<dbReference type="Gene3D" id="3.40.50.150">
    <property type="entry name" value="Vaccinia Virus protein VP39"/>
    <property type="match status" value="1"/>
</dbReference>
<dbReference type="InterPro" id="IPR001650">
    <property type="entry name" value="Helicase_C-like"/>
</dbReference>
<dbReference type="InterPro" id="IPR011639">
    <property type="entry name" value="MethylTrfase_TaqI-like_dom"/>
</dbReference>
<dbReference type="Pfam" id="PF00271">
    <property type="entry name" value="Helicase_C"/>
    <property type="match status" value="1"/>
</dbReference>
<dbReference type="Gene3D" id="3.40.1350.10">
    <property type="match status" value="1"/>
</dbReference>
<dbReference type="SMART" id="SM00490">
    <property type="entry name" value="HELICc"/>
    <property type="match status" value="1"/>
</dbReference>
<keyword evidence="4" id="KW-0067">ATP-binding</keyword>
<dbReference type="GO" id="GO:0003677">
    <property type="term" value="F:DNA binding"/>
    <property type="evidence" value="ECO:0007669"/>
    <property type="project" value="InterPro"/>
</dbReference>
<gene>
    <name evidence="4" type="ORF">H1164_07370</name>
</gene>
<name>A0A7W1X9X7_9BACL</name>
<dbReference type="Pfam" id="PF07669">
    <property type="entry name" value="Eco57I"/>
    <property type="match status" value="1"/>
</dbReference>
<evidence type="ECO:0000313" key="4">
    <source>
        <dbReference type="EMBL" id="MBA4542720.1"/>
    </source>
</evidence>
<dbReference type="Pfam" id="PF13156">
    <property type="entry name" value="Mrr_cat_2"/>
    <property type="match status" value="1"/>
</dbReference>
<dbReference type="PANTHER" id="PTHR47396">
    <property type="entry name" value="TYPE I RESTRICTION ENZYME ECOKI R PROTEIN"/>
    <property type="match status" value="1"/>
</dbReference>
<evidence type="ECO:0000313" key="5">
    <source>
        <dbReference type="Proteomes" id="UP000530514"/>
    </source>
</evidence>
<evidence type="ECO:0000259" key="2">
    <source>
        <dbReference type="PROSITE" id="PS51192"/>
    </source>
</evidence>
<dbReference type="PRINTS" id="PR00507">
    <property type="entry name" value="N12N6MTFRASE"/>
</dbReference>
<dbReference type="SUPFAM" id="SSF52540">
    <property type="entry name" value="P-loop containing nucleoside triphosphate hydrolases"/>
    <property type="match status" value="2"/>
</dbReference>
<dbReference type="PROSITE" id="PS00092">
    <property type="entry name" value="N6_MTASE"/>
    <property type="match status" value="1"/>
</dbReference>
<keyword evidence="4" id="KW-0547">Nucleotide-binding</keyword>
<organism evidence="4 5">
    <name type="scientific">Thermoactinomyces daqus</name>
    <dbReference type="NCBI Taxonomy" id="1329516"/>
    <lineage>
        <taxon>Bacteria</taxon>
        <taxon>Bacillati</taxon>
        <taxon>Bacillota</taxon>
        <taxon>Bacilli</taxon>
        <taxon>Bacillales</taxon>
        <taxon>Thermoactinomycetaceae</taxon>
        <taxon>Thermoactinomyces</taxon>
    </lineage>
</organism>
<dbReference type="GO" id="GO:0004386">
    <property type="term" value="F:helicase activity"/>
    <property type="evidence" value="ECO:0007669"/>
    <property type="project" value="UniProtKB-KW"/>
</dbReference>
<feature type="domain" description="Helicase C-terminal" evidence="3">
    <location>
        <begin position="425"/>
        <end position="605"/>
    </location>
</feature>
<dbReference type="InterPro" id="IPR002052">
    <property type="entry name" value="DNA_methylase_N6_adenine_CS"/>
</dbReference>
<dbReference type="InterPro" id="IPR006935">
    <property type="entry name" value="Helicase/UvrB_N"/>
</dbReference>
<evidence type="ECO:0000259" key="3">
    <source>
        <dbReference type="PROSITE" id="PS51194"/>
    </source>
</evidence>
<keyword evidence="4" id="KW-0378">Hydrolase</keyword>
<dbReference type="GO" id="GO:0006304">
    <property type="term" value="P:DNA modification"/>
    <property type="evidence" value="ECO:0007669"/>
    <property type="project" value="InterPro"/>
</dbReference>
<comment type="caution">
    <text evidence="4">The sequence shown here is derived from an EMBL/GenBank/DDBJ whole genome shotgun (WGS) entry which is preliminary data.</text>
</comment>
<dbReference type="GO" id="GO:0005524">
    <property type="term" value="F:ATP binding"/>
    <property type="evidence" value="ECO:0007669"/>
    <property type="project" value="InterPro"/>
</dbReference>
<dbReference type="InterPro" id="IPR014001">
    <property type="entry name" value="Helicase_ATP-bd"/>
</dbReference>
<dbReference type="PANTHER" id="PTHR47396:SF1">
    <property type="entry name" value="ATP-DEPENDENT HELICASE IRC3-RELATED"/>
    <property type="match status" value="1"/>
</dbReference>
<dbReference type="InterPro" id="IPR011856">
    <property type="entry name" value="tRNA_endonuc-like_dom_sf"/>
</dbReference>
<dbReference type="InterPro" id="IPR029063">
    <property type="entry name" value="SAM-dependent_MTases_sf"/>
</dbReference>
<dbReference type="GO" id="GO:0016787">
    <property type="term" value="F:hydrolase activity"/>
    <property type="evidence" value="ECO:0007669"/>
    <property type="project" value="InterPro"/>
</dbReference>
<dbReference type="Gene3D" id="3.40.50.300">
    <property type="entry name" value="P-loop containing nucleotide triphosphate hydrolases"/>
    <property type="match status" value="2"/>
</dbReference>
<dbReference type="SUPFAM" id="SSF53335">
    <property type="entry name" value="S-adenosyl-L-methionine-dependent methyltransferases"/>
    <property type="match status" value="1"/>
</dbReference>
<keyword evidence="4" id="KW-0347">Helicase</keyword>
<feature type="region of interest" description="Disordered" evidence="1">
    <location>
        <begin position="620"/>
        <end position="639"/>
    </location>
</feature>
<dbReference type="GO" id="GO:0032259">
    <property type="term" value="P:methylation"/>
    <property type="evidence" value="ECO:0007669"/>
    <property type="project" value="InterPro"/>
</dbReference>
<protein>
    <submittedName>
        <fullName evidence="4">DEAD/DEAH box helicase</fullName>
    </submittedName>
</protein>
<keyword evidence="5" id="KW-1185">Reference proteome</keyword>
<dbReference type="PROSITE" id="PS51192">
    <property type="entry name" value="HELICASE_ATP_BIND_1"/>
    <property type="match status" value="1"/>
</dbReference>
<dbReference type="EMBL" id="JACEIP010000008">
    <property type="protein sequence ID" value="MBA4542720.1"/>
    <property type="molecule type" value="Genomic_DNA"/>
</dbReference>
<dbReference type="CDD" id="cd22333">
    <property type="entry name" value="LlaBIII_nuclease-like"/>
    <property type="match status" value="1"/>
</dbReference>